<dbReference type="Proteomes" id="UP000271337">
    <property type="component" value="Unassembled WGS sequence"/>
</dbReference>
<dbReference type="PANTHER" id="PTHR11559">
    <property type="entry name" value="CARBOXYLESTERASE"/>
    <property type="match status" value="1"/>
</dbReference>
<dbReference type="InterPro" id="IPR050309">
    <property type="entry name" value="Type-B_Carboxylest/Lipase"/>
</dbReference>
<dbReference type="GO" id="GO:0005576">
    <property type="term" value="C:extracellular region"/>
    <property type="evidence" value="ECO:0007669"/>
    <property type="project" value="UniProtKB-SubCell"/>
</dbReference>
<evidence type="ECO:0000313" key="10">
    <source>
        <dbReference type="EMBL" id="RMX97772.1"/>
    </source>
</evidence>
<proteinExistence type="inferred from homology"/>
<organism evidence="10 11">
    <name type="scientific">Hortaea werneckii</name>
    <name type="common">Black yeast</name>
    <name type="synonym">Cladosporium werneckii</name>
    <dbReference type="NCBI Taxonomy" id="91943"/>
    <lineage>
        <taxon>Eukaryota</taxon>
        <taxon>Fungi</taxon>
        <taxon>Dikarya</taxon>
        <taxon>Ascomycota</taxon>
        <taxon>Pezizomycotina</taxon>
        <taxon>Dothideomycetes</taxon>
        <taxon>Dothideomycetidae</taxon>
        <taxon>Mycosphaerellales</taxon>
        <taxon>Teratosphaeriaceae</taxon>
        <taxon>Hortaea</taxon>
    </lineage>
</organism>
<dbReference type="AlphaFoldDB" id="A0A3M6Y400"/>
<comment type="subcellular location">
    <subcellularLocation>
        <location evidence="1">Secreted</location>
    </subcellularLocation>
</comment>
<evidence type="ECO:0000256" key="7">
    <source>
        <dbReference type="ARBA" id="ARBA00023180"/>
    </source>
</evidence>
<sequence length="697" mass="75221">MADFTDGMPLPSSGTWSSTIRLGDLTATTDQAHKAEAIMRIGKQMPRGCCKTWRRAYSSLWGWIMKITAHARARLWQGNRCLFDSSRGRRTPVVLVKLALPPIVSMPSTMYKLLLQALFATSAFALPVEERAAPAQIEGRAAAPSATIKNGTVVGSTTNNVDSFSGIPFALPPTGTLRLKPPQSRTSAFPGGTFTATAPAKACPQFAFQVDGTDLPNDIPSDVLGELLNTPLFQKVLNEDEDCLQINVQRPAGTSKDAKLPILFWIYGGGFEAGWASMYDGSKIIQKSVDLGQPIMYVSVGYRLGGFGFLAGDDLAKEGSTNLGLRDQRLGLQWVQDNIAGFGGDPEKVTIWGESAGAISVMDHTIINGGDNTYNGKPLFRGAIMNSGSIVPANTVTTPKAQTVYDTVVSAAGCSGSGDKLACLRAAPYQTFLRAANSVPGILGYRAVDLSYLPRPDPGDNFFSLSPEVSVQNGQIAKVPVIVGDQKDEGTLFSLFQNNITTNDKLIDYLASYFPENPNARADVAGLVAQYPNQPLLGQPAGSPFDTGSFNNIYPQFKRLAAILGDITFTLTRRYYLDLVTSQGIQAWSYLAQYLHGTPILGTFHASDILFADYGTLGQNIPFITTQTYYISFVNNLNPNAISTAAPLINWPQWTNSSGNPQLLNLRALRNTLIPDNFRSGAYNYLTRSVGVGALRT</sequence>
<keyword evidence="6" id="KW-0443">Lipid metabolism</keyword>
<accession>A0A3M6Y400</accession>
<dbReference type="Pfam" id="PF00135">
    <property type="entry name" value="COesterase"/>
    <property type="match status" value="1"/>
</dbReference>
<protein>
    <recommendedName>
        <fullName evidence="8">Carboxylic ester hydrolase</fullName>
        <ecNumber evidence="8">3.1.1.-</ecNumber>
    </recommendedName>
</protein>
<dbReference type="InterPro" id="IPR002018">
    <property type="entry name" value="CarbesteraseB"/>
</dbReference>
<evidence type="ECO:0000256" key="1">
    <source>
        <dbReference type="ARBA" id="ARBA00004613"/>
    </source>
</evidence>
<dbReference type="EC" id="3.1.1.-" evidence="8"/>
<dbReference type="EMBL" id="QWIL01001998">
    <property type="protein sequence ID" value="RMX97772.1"/>
    <property type="molecule type" value="Genomic_DNA"/>
</dbReference>
<comment type="caution">
    <text evidence="10">The sequence shown here is derived from an EMBL/GenBank/DDBJ whole genome shotgun (WGS) entry which is preliminary data.</text>
</comment>
<evidence type="ECO:0000259" key="9">
    <source>
        <dbReference type="Pfam" id="PF00135"/>
    </source>
</evidence>
<dbReference type="FunFam" id="3.40.50.1820:FF:000213">
    <property type="entry name" value="Carboxylic ester hydrolase"/>
    <property type="match status" value="1"/>
</dbReference>
<keyword evidence="3" id="KW-0964">Secreted</keyword>
<comment type="similarity">
    <text evidence="2 8">Belongs to the type-B carboxylesterase/lipase family.</text>
</comment>
<dbReference type="PROSITE" id="PS00122">
    <property type="entry name" value="CARBOXYLESTERASE_B_1"/>
    <property type="match status" value="1"/>
</dbReference>
<evidence type="ECO:0000256" key="5">
    <source>
        <dbReference type="ARBA" id="ARBA00022801"/>
    </source>
</evidence>
<dbReference type="GO" id="GO:0006629">
    <property type="term" value="P:lipid metabolic process"/>
    <property type="evidence" value="ECO:0007669"/>
    <property type="project" value="UniProtKB-KW"/>
</dbReference>
<dbReference type="InterPro" id="IPR019826">
    <property type="entry name" value="Carboxylesterase_B_AS"/>
</dbReference>
<dbReference type="SUPFAM" id="SSF53474">
    <property type="entry name" value="alpha/beta-Hydrolases"/>
    <property type="match status" value="1"/>
</dbReference>
<feature type="domain" description="Carboxylesterase type B" evidence="9">
    <location>
        <begin position="144"/>
        <end position="664"/>
    </location>
</feature>
<evidence type="ECO:0000313" key="11">
    <source>
        <dbReference type="Proteomes" id="UP000271337"/>
    </source>
</evidence>
<dbReference type="GO" id="GO:0016787">
    <property type="term" value="F:hydrolase activity"/>
    <property type="evidence" value="ECO:0007669"/>
    <property type="project" value="UniProtKB-KW"/>
</dbReference>
<evidence type="ECO:0000256" key="3">
    <source>
        <dbReference type="ARBA" id="ARBA00022525"/>
    </source>
</evidence>
<dbReference type="VEuPathDB" id="FungiDB:BTJ68_00727"/>
<evidence type="ECO:0000256" key="4">
    <source>
        <dbReference type="ARBA" id="ARBA00022729"/>
    </source>
</evidence>
<keyword evidence="5 8" id="KW-0378">Hydrolase</keyword>
<name>A0A3M6Y400_HORWE</name>
<dbReference type="InterPro" id="IPR029058">
    <property type="entry name" value="AB_hydrolase_fold"/>
</dbReference>
<keyword evidence="4" id="KW-0732">Signal</keyword>
<dbReference type="OrthoDB" id="408631at2759"/>
<dbReference type="Gene3D" id="3.40.50.1820">
    <property type="entry name" value="alpha/beta hydrolase"/>
    <property type="match status" value="1"/>
</dbReference>
<evidence type="ECO:0000256" key="6">
    <source>
        <dbReference type="ARBA" id="ARBA00023098"/>
    </source>
</evidence>
<gene>
    <name evidence="10" type="ORF">D0867_12662</name>
</gene>
<evidence type="ECO:0000256" key="8">
    <source>
        <dbReference type="RuleBase" id="RU361235"/>
    </source>
</evidence>
<reference evidence="10 11" key="1">
    <citation type="journal article" date="2018" name="BMC Genomics">
        <title>Genomic evidence for intraspecific hybridization in a clonal and extremely halotolerant yeast.</title>
        <authorList>
            <person name="Gostincar C."/>
            <person name="Stajich J.E."/>
            <person name="Zupancic J."/>
            <person name="Zalar P."/>
            <person name="Gunde-Cimerman N."/>
        </authorList>
    </citation>
    <scope>NUCLEOTIDE SEQUENCE [LARGE SCALE GENOMIC DNA]</scope>
    <source>
        <strain evidence="10 11">EXF-6669</strain>
    </source>
</reference>
<keyword evidence="7" id="KW-0325">Glycoprotein</keyword>
<evidence type="ECO:0000256" key="2">
    <source>
        <dbReference type="ARBA" id="ARBA00005964"/>
    </source>
</evidence>